<dbReference type="GO" id="GO:0003834">
    <property type="term" value="F:beta-carotene 15,15'-dioxygenase activity"/>
    <property type="evidence" value="ECO:0007669"/>
    <property type="project" value="TreeGrafter"/>
</dbReference>
<dbReference type="Pfam" id="PF03055">
    <property type="entry name" value="RPE65"/>
    <property type="match status" value="1"/>
</dbReference>
<gene>
    <name evidence="6" type="ORF">ALC62_06600</name>
</gene>
<dbReference type="EMBL" id="KQ977459">
    <property type="protein sequence ID" value="KYN02559.1"/>
    <property type="molecule type" value="Genomic_DNA"/>
</dbReference>
<dbReference type="PANTHER" id="PTHR10543:SF24">
    <property type="entry name" value="CAROTENOID ISOMEROOXYGENASE"/>
    <property type="match status" value="1"/>
</dbReference>
<comment type="similarity">
    <text evidence="1">Belongs to the carotenoid oxygenase family.</text>
</comment>
<dbReference type="InterPro" id="IPR004294">
    <property type="entry name" value="Carotenoid_Oase"/>
</dbReference>
<feature type="binding site" evidence="5">
    <location>
        <position position="532"/>
    </location>
    <ligand>
        <name>Fe cation</name>
        <dbReference type="ChEBI" id="CHEBI:24875"/>
        <note>catalytic</note>
    </ligand>
</feature>
<evidence type="ECO:0000256" key="1">
    <source>
        <dbReference type="ARBA" id="ARBA00006787"/>
    </source>
</evidence>
<sequence>MRSCEKEVIEPLRSIKVTGTIPKWLNGTLLRNGPGNLKVGKYRYQHLFDSSALLHKFGIADGEVTYQTRFVQTEVYKRNMAAQRIVYNEFGTNATPDPCQTIFHRVAAVFNPNKTLSDNSMISIYPFGDEYYTFTEAPVMHRIDLKNLETTGRVNMSKYVNIVNHTSHPHVMADGTIYNVGLSITPMGPRYSIVCFYPNRVTVDNSGKEKNLSMFDQATIVARVPCRWLLNPSYMHTFGITENFFIIVEQPLSISFVQMTKNHFKQEPMMNSFKWHENKSTLIHVISRKTGQVVQTFIAETFFYLHIINQFETRDKEYIVLDICCYRNPKMLEYMYFDAMKDMHENANFSKLFRARPLRFVLPIRKPNLNTPSEHNLIKIETVHQSIEKFRDVNGESVNHRPNCDVNDSEELLCDVGCETPRINTDLHLGKEYRYFYAISCDMDLNNPGTLIKVDTFQKTKKLWQEDGVYPSEPIFVPNPNGKNEDDGVIVSSIVWADKETRVGLLILDAVTFTEIARATFDTPGPVPKCLHGWFNLNK</sequence>
<evidence type="ECO:0000256" key="3">
    <source>
        <dbReference type="ARBA" id="ARBA00023002"/>
    </source>
</evidence>
<evidence type="ECO:0000256" key="4">
    <source>
        <dbReference type="ARBA" id="ARBA00023004"/>
    </source>
</evidence>
<keyword evidence="3" id="KW-0560">Oxidoreductase</keyword>
<evidence type="ECO:0000313" key="7">
    <source>
        <dbReference type="Proteomes" id="UP000078542"/>
    </source>
</evidence>
<reference evidence="6 7" key="1">
    <citation type="submission" date="2016-03" db="EMBL/GenBank/DDBJ databases">
        <title>Cyphomyrmex costatus WGS genome.</title>
        <authorList>
            <person name="Nygaard S."/>
            <person name="Hu H."/>
            <person name="Boomsma J."/>
            <person name="Zhang G."/>
        </authorList>
    </citation>
    <scope>NUCLEOTIDE SEQUENCE [LARGE SCALE GENOMIC DNA]</scope>
    <source>
        <strain evidence="6">MS0001</strain>
        <tissue evidence="6">Whole body</tissue>
    </source>
</reference>
<proteinExistence type="inferred from homology"/>
<keyword evidence="2 5" id="KW-0479">Metal-binding</keyword>
<keyword evidence="7" id="KW-1185">Reference proteome</keyword>
<name>A0A151IIP5_9HYME</name>
<dbReference type="Proteomes" id="UP000078542">
    <property type="component" value="Unassembled WGS sequence"/>
</dbReference>
<feature type="binding site" evidence="5">
    <location>
        <position position="168"/>
    </location>
    <ligand>
        <name>Fe cation</name>
        <dbReference type="ChEBI" id="CHEBI:24875"/>
        <note>catalytic</note>
    </ligand>
</feature>
<feature type="binding site" evidence="5">
    <location>
        <position position="306"/>
    </location>
    <ligand>
        <name>Fe cation</name>
        <dbReference type="ChEBI" id="CHEBI:24875"/>
        <note>catalytic</note>
    </ligand>
</feature>
<dbReference type="GO" id="GO:0046872">
    <property type="term" value="F:metal ion binding"/>
    <property type="evidence" value="ECO:0007669"/>
    <property type="project" value="UniProtKB-KW"/>
</dbReference>
<organism evidence="6 7">
    <name type="scientific">Cyphomyrmex costatus</name>
    <dbReference type="NCBI Taxonomy" id="456900"/>
    <lineage>
        <taxon>Eukaryota</taxon>
        <taxon>Metazoa</taxon>
        <taxon>Ecdysozoa</taxon>
        <taxon>Arthropoda</taxon>
        <taxon>Hexapoda</taxon>
        <taxon>Insecta</taxon>
        <taxon>Pterygota</taxon>
        <taxon>Neoptera</taxon>
        <taxon>Endopterygota</taxon>
        <taxon>Hymenoptera</taxon>
        <taxon>Apocrita</taxon>
        <taxon>Aculeata</taxon>
        <taxon>Formicoidea</taxon>
        <taxon>Formicidae</taxon>
        <taxon>Myrmicinae</taxon>
        <taxon>Cyphomyrmex</taxon>
    </lineage>
</organism>
<evidence type="ECO:0000256" key="5">
    <source>
        <dbReference type="PIRSR" id="PIRSR604294-1"/>
    </source>
</evidence>
<protein>
    <submittedName>
        <fullName evidence="6">Beta,beta-carotene 9',10'-oxygenase</fullName>
    </submittedName>
</protein>
<evidence type="ECO:0000256" key="2">
    <source>
        <dbReference type="ARBA" id="ARBA00022723"/>
    </source>
</evidence>
<accession>A0A151IIP5</accession>
<feature type="binding site" evidence="5">
    <location>
        <position position="236"/>
    </location>
    <ligand>
        <name>Fe cation</name>
        <dbReference type="ChEBI" id="CHEBI:24875"/>
        <note>catalytic</note>
    </ligand>
</feature>
<dbReference type="STRING" id="456900.A0A151IIP5"/>
<dbReference type="GO" id="GO:0016121">
    <property type="term" value="P:carotene catabolic process"/>
    <property type="evidence" value="ECO:0007669"/>
    <property type="project" value="TreeGrafter"/>
</dbReference>
<comment type="cofactor">
    <cofactor evidence="5">
        <name>Fe(2+)</name>
        <dbReference type="ChEBI" id="CHEBI:29033"/>
    </cofactor>
    <text evidence="5">Binds 1 Fe(2+) ion per subunit.</text>
</comment>
<dbReference type="GO" id="GO:0042574">
    <property type="term" value="P:retinal metabolic process"/>
    <property type="evidence" value="ECO:0007669"/>
    <property type="project" value="TreeGrafter"/>
</dbReference>
<keyword evidence="4 5" id="KW-0408">Iron</keyword>
<dbReference type="GO" id="GO:0010436">
    <property type="term" value="F:carotenoid dioxygenase activity"/>
    <property type="evidence" value="ECO:0007669"/>
    <property type="project" value="TreeGrafter"/>
</dbReference>
<evidence type="ECO:0000313" key="6">
    <source>
        <dbReference type="EMBL" id="KYN02559.1"/>
    </source>
</evidence>
<dbReference type="PANTHER" id="PTHR10543">
    <property type="entry name" value="BETA-CAROTENE DIOXYGENASE"/>
    <property type="match status" value="1"/>
</dbReference>
<dbReference type="AlphaFoldDB" id="A0A151IIP5"/>